<dbReference type="InterPro" id="IPR002049">
    <property type="entry name" value="LE_dom"/>
</dbReference>
<dbReference type="STRING" id="29920.A0A329SGS0"/>
<feature type="chain" id="PRO_5016350184" description="EGF-like domain-containing protein" evidence="3">
    <location>
        <begin position="18"/>
        <end position="732"/>
    </location>
</feature>
<keyword evidence="1 3" id="KW-0732">Signal</keyword>
<evidence type="ECO:0000256" key="2">
    <source>
        <dbReference type="ARBA" id="ARBA00023157"/>
    </source>
</evidence>
<dbReference type="PROSITE" id="PS01186">
    <property type="entry name" value="EGF_2"/>
    <property type="match status" value="1"/>
</dbReference>
<keyword evidence="2" id="KW-1015">Disulfide bond</keyword>
<gene>
    <name evidence="5" type="ORF">PC110_g7792</name>
</gene>
<evidence type="ECO:0000313" key="5">
    <source>
        <dbReference type="EMBL" id="RAW35935.1"/>
    </source>
</evidence>
<dbReference type="Proteomes" id="UP000251314">
    <property type="component" value="Unassembled WGS sequence"/>
</dbReference>
<dbReference type="OrthoDB" id="18487at2759"/>
<dbReference type="PANTHER" id="PTHR14949:SF56">
    <property type="entry name" value="EGF-LIKE-DOMAIN, MULTIPLE 7"/>
    <property type="match status" value="1"/>
</dbReference>
<dbReference type="CDD" id="cd00055">
    <property type="entry name" value="EGF_Lam"/>
    <property type="match status" value="1"/>
</dbReference>
<proteinExistence type="predicted"/>
<name>A0A329SGS0_9STRA</name>
<evidence type="ECO:0000256" key="1">
    <source>
        <dbReference type="ARBA" id="ARBA00022729"/>
    </source>
</evidence>
<organism evidence="5 6">
    <name type="scientific">Phytophthora cactorum</name>
    <dbReference type="NCBI Taxonomy" id="29920"/>
    <lineage>
        <taxon>Eukaryota</taxon>
        <taxon>Sar</taxon>
        <taxon>Stramenopiles</taxon>
        <taxon>Oomycota</taxon>
        <taxon>Peronosporomycetes</taxon>
        <taxon>Peronosporales</taxon>
        <taxon>Peronosporaceae</taxon>
        <taxon>Phytophthora</taxon>
    </lineage>
</organism>
<protein>
    <recommendedName>
        <fullName evidence="4">EGF-like domain-containing protein</fullName>
    </recommendedName>
</protein>
<evidence type="ECO:0000256" key="3">
    <source>
        <dbReference type="SAM" id="SignalP"/>
    </source>
</evidence>
<dbReference type="Gene3D" id="2.10.25.10">
    <property type="entry name" value="Laminin"/>
    <property type="match status" value="1"/>
</dbReference>
<reference evidence="5 6" key="1">
    <citation type="submission" date="2018-01" db="EMBL/GenBank/DDBJ databases">
        <title>Draft genome of the strawberry crown rot pathogen Phytophthora cactorum.</title>
        <authorList>
            <person name="Armitage A.D."/>
            <person name="Lysoe E."/>
            <person name="Nellist C.F."/>
            <person name="Harrison R.J."/>
            <person name="Brurberg M.B."/>
        </authorList>
    </citation>
    <scope>NUCLEOTIDE SEQUENCE [LARGE SCALE GENOMIC DNA]</scope>
    <source>
        <strain evidence="5 6">10300</strain>
    </source>
</reference>
<dbReference type="InterPro" id="IPR050969">
    <property type="entry name" value="Dev_Signal_Modulators"/>
</dbReference>
<dbReference type="AlphaFoldDB" id="A0A329SGS0"/>
<dbReference type="InterPro" id="IPR013111">
    <property type="entry name" value="EGF_extracell"/>
</dbReference>
<dbReference type="InterPro" id="IPR000742">
    <property type="entry name" value="EGF"/>
</dbReference>
<feature type="domain" description="EGF-like" evidence="4">
    <location>
        <begin position="638"/>
        <end position="649"/>
    </location>
</feature>
<comment type="caution">
    <text evidence="5">The sequence shown here is derived from an EMBL/GenBank/DDBJ whole genome shotgun (WGS) entry which is preliminary data.</text>
</comment>
<sequence>MRFLVLLWALCVQINDAAITSASVTPVSPNAGVTGAVDVAFTTGTIIPVGGTIVVTFPSTFYVDSASTLSNPVGMDSTSTIAASPTTGVVTITIATTSAAAGAISFTLDSISNPGLGTSSSYAIRTKNAGGTTLESATAAGSTFNSWAMSNAATVTAASLFAGRTTSYTATLTTDVTLRIGSVIALKVPFLSDSVIVFSSATLAGLVGINAASTVLRVASPYILLTIAGQDIAAGQTVSITYGNIINAAAQSAPPFSTPPFYVDTRHSNGAIFQVSPATNTLTFTSTTLPSATITPVSYWAGATTDYNVVFGNLAYVPSGSRVDVIFPSRFDISGATLTHITNLPTVNTVFSLSSATTARVTLGNTAVLPGTGRSFKLENIVNPGSSCDQFIVEYCAATWESYTVTISDGGGNVFEDLTTVAGTPIVKKPLTYGRVRPLLKTPNTLTVATVTLDTVTTIPLGGYIEAVLPADYSVGAGTITASSLVNIPSASTAVTSTPSSVMLQIAGANIPATTGISFTIDKITTPSNNAVGNFIVRTRDAGGSTIEESSTIGGEGCTYVNDCSGHGTCTLLSKVCICNSGWGAPTDVADYKSPDCSTRVCPSNYAWNSIPTSTTTAHDIIVECSAMGVCNRSTGTCKCFSGFEGSACERMSCPNDCSDRGTCMSMRNMAAAKIALPISPPTTYGDDPFSSTWDADRIFGCVCDSGWAVGTASGELQATEYFGADCSKRTL</sequence>
<dbReference type="Pfam" id="PF07974">
    <property type="entry name" value="EGF_2"/>
    <property type="match status" value="1"/>
</dbReference>
<accession>A0A329SGS0</accession>
<evidence type="ECO:0000259" key="4">
    <source>
        <dbReference type="PROSITE" id="PS01186"/>
    </source>
</evidence>
<keyword evidence="6" id="KW-1185">Reference proteome</keyword>
<feature type="signal peptide" evidence="3">
    <location>
        <begin position="1"/>
        <end position="17"/>
    </location>
</feature>
<evidence type="ECO:0000313" key="6">
    <source>
        <dbReference type="Proteomes" id="UP000251314"/>
    </source>
</evidence>
<dbReference type="VEuPathDB" id="FungiDB:PC110_g7792"/>
<dbReference type="PANTHER" id="PTHR14949">
    <property type="entry name" value="EGF-LIKE-DOMAIN, MULTIPLE 7, 8"/>
    <property type="match status" value="1"/>
</dbReference>
<dbReference type="EMBL" id="MJFZ01000154">
    <property type="protein sequence ID" value="RAW35935.1"/>
    <property type="molecule type" value="Genomic_DNA"/>
</dbReference>